<dbReference type="Proteomes" id="UP000800200">
    <property type="component" value="Unassembled WGS sequence"/>
</dbReference>
<dbReference type="AlphaFoldDB" id="A0A6A6EJ71"/>
<evidence type="ECO:0000313" key="3">
    <source>
        <dbReference type="Proteomes" id="UP000800200"/>
    </source>
</evidence>
<keyword evidence="1" id="KW-0472">Membrane</keyword>
<gene>
    <name evidence="2" type="ORF">K469DRAFT_391682</name>
</gene>
<accession>A0A6A6EJ71</accession>
<keyword evidence="3" id="KW-1185">Reference proteome</keyword>
<keyword evidence="1" id="KW-1133">Transmembrane helix</keyword>
<organism evidence="2 3">
    <name type="scientific">Zopfia rhizophila CBS 207.26</name>
    <dbReference type="NCBI Taxonomy" id="1314779"/>
    <lineage>
        <taxon>Eukaryota</taxon>
        <taxon>Fungi</taxon>
        <taxon>Dikarya</taxon>
        <taxon>Ascomycota</taxon>
        <taxon>Pezizomycotina</taxon>
        <taxon>Dothideomycetes</taxon>
        <taxon>Dothideomycetes incertae sedis</taxon>
        <taxon>Zopfiaceae</taxon>
        <taxon>Zopfia</taxon>
    </lineage>
</organism>
<keyword evidence="1" id="KW-0812">Transmembrane</keyword>
<feature type="transmembrane region" description="Helical" evidence="1">
    <location>
        <begin position="23"/>
        <end position="45"/>
    </location>
</feature>
<name>A0A6A6EJ71_9PEZI</name>
<evidence type="ECO:0000256" key="1">
    <source>
        <dbReference type="SAM" id="Phobius"/>
    </source>
</evidence>
<proteinExistence type="predicted"/>
<reference evidence="2" key="1">
    <citation type="journal article" date="2020" name="Stud. Mycol.">
        <title>101 Dothideomycetes genomes: a test case for predicting lifestyles and emergence of pathogens.</title>
        <authorList>
            <person name="Haridas S."/>
            <person name="Albert R."/>
            <person name="Binder M."/>
            <person name="Bloem J."/>
            <person name="Labutti K."/>
            <person name="Salamov A."/>
            <person name="Andreopoulos B."/>
            <person name="Baker S."/>
            <person name="Barry K."/>
            <person name="Bills G."/>
            <person name="Bluhm B."/>
            <person name="Cannon C."/>
            <person name="Castanera R."/>
            <person name="Culley D."/>
            <person name="Daum C."/>
            <person name="Ezra D."/>
            <person name="Gonzalez J."/>
            <person name="Henrissat B."/>
            <person name="Kuo A."/>
            <person name="Liang C."/>
            <person name="Lipzen A."/>
            <person name="Lutzoni F."/>
            <person name="Magnuson J."/>
            <person name="Mondo S."/>
            <person name="Nolan M."/>
            <person name="Ohm R."/>
            <person name="Pangilinan J."/>
            <person name="Park H.-J."/>
            <person name="Ramirez L."/>
            <person name="Alfaro M."/>
            <person name="Sun H."/>
            <person name="Tritt A."/>
            <person name="Yoshinaga Y."/>
            <person name="Zwiers L.-H."/>
            <person name="Turgeon B."/>
            <person name="Goodwin S."/>
            <person name="Spatafora J."/>
            <person name="Crous P."/>
            <person name="Grigoriev I."/>
        </authorList>
    </citation>
    <scope>NUCLEOTIDE SEQUENCE</scope>
    <source>
        <strain evidence="2">CBS 207.26</strain>
    </source>
</reference>
<evidence type="ECO:0000313" key="2">
    <source>
        <dbReference type="EMBL" id="KAF2190729.1"/>
    </source>
</evidence>
<protein>
    <submittedName>
        <fullName evidence="2">Uncharacterized protein</fullName>
    </submittedName>
</protein>
<dbReference type="EMBL" id="ML994618">
    <property type="protein sequence ID" value="KAF2190729.1"/>
    <property type="molecule type" value="Genomic_DNA"/>
</dbReference>
<sequence length="124" mass="14327">MFFQFPPLLQATAIWLLHDLTTFIWYLRLLCLAEYFLFSLSRISVILRKWSFLSRLVHNQFRFHLSSYAKTASGTLTSTRLDNQKHHGIAHGSSKHLRNSIYPAINFPGITSFTCPNKLGLLDV</sequence>